<dbReference type="AlphaFoldDB" id="A0AAP0MVZ9"/>
<feature type="compositionally biased region" description="Low complexity" evidence="9">
    <location>
        <begin position="68"/>
        <end position="82"/>
    </location>
</feature>
<comment type="similarity">
    <text evidence="2 8">Belongs to the Casparian strip membrane proteins (CASP) family.</text>
</comment>
<feature type="region of interest" description="Disordered" evidence="9">
    <location>
        <begin position="1"/>
        <end position="157"/>
    </location>
</feature>
<evidence type="ECO:0000256" key="9">
    <source>
        <dbReference type="SAM" id="MobiDB-lite"/>
    </source>
</evidence>
<sequence length="330" mass="37285">MEKHEQEQEQEEDHNTDRDPDPDPNPNPPSKMQSPPREPDLEPITLSQNPPPATLPPRRQPELQPIRLSASPSPETLSPLSEPELEQHTTHNPPLGQEQLHHYNSTPESTALDFSHHEEEEEEEEEGEEKHKQPPPVKPQISSAAAPDTESAPSNIGSARKILRTNLTILKRAKRDNTIKKSLLGFRVCGFVFSLVAFSVLAADKDRGWAHDSFYRYKEFSYCLAVNVIVFVYSGFQSFDLAYRLIAGHRKPRQILRYYLDFSLDQILTYLLLSASSSAAVRVDDWQSNWGEDEFPDMAKASVALSFLAFVALGFSSLISGYALYNQKSR</sequence>
<evidence type="ECO:0000256" key="6">
    <source>
        <dbReference type="ARBA" id="ARBA00022989"/>
    </source>
</evidence>
<name>A0AAP0MVZ9_9ROSI</name>
<dbReference type="EMBL" id="JBCGBO010000002">
    <property type="protein sequence ID" value="KAK9221387.1"/>
    <property type="molecule type" value="Genomic_DNA"/>
</dbReference>
<dbReference type="PANTHER" id="PTHR33573">
    <property type="entry name" value="CASP-LIKE PROTEIN 4A4"/>
    <property type="match status" value="1"/>
</dbReference>
<keyword evidence="6 8" id="KW-1133">Transmembrane helix</keyword>
<evidence type="ECO:0000256" key="2">
    <source>
        <dbReference type="ARBA" id="ARBA00007651"/>
    </source>
</evidence>
<keyword evidence="12" id="KW-1185">Reference proteome</keyword>
<comment type="subcellular location">
    <subcellularLocation>
        <location evidence="1 8">Cell membrane</location>
        <topology evidence="1 8">Multi-pass membrane protein</topology>
    </subcellularLocation>
</comment>
<dbReference type="PANTHER" id="PTHR33573:SF38">
    <property type="entry name" value="CASP-LIKE PROTEIN 4A1"/>
    <property type="match status" value="1"/>
</dbReference>
<dbReference type="Proteomes" id="UP001428341">
    <property type="component" value="Unassembled WGS sequence"/>
</dbReference>
<evidence type="ECO:0000259" key="10">
    <source>
        <dbReference type="Pfam" id="PF04535"/>
    </source>
</evidence>
<keyword evidence="7 8" id="KW-0472">Membrane</keyword>
<comment type="caution">
    <text evidence="11">The sequence shown here is derived from an EMBL/GenBank/DDBJ whole genome shotgun (WGS) entry which is preliminary data.</text>
</comment>
<gene>
    <name evidence="11" type="ORF">WN944_009813</name>
</gene>
<keyword evidence="5 8" id="KW-0812">Transmembrane</keyword>
<feature type="transmembrane region" description="Helical" evidence="8">
    <location>
        <begin position="224"/>
        <end position="246"/>
    </location>
</feature>
<dbReference type="GO" id="GO:0005886">
    <property type="term" value="C:plasma membrane"/>
    <property type="evidence" value="ECO:0007669"/>
    <property type="project" value="UniProtKB-SubCell"/>
</dbReference>
<feature type="compositionally biased region" description="Basic and acidic residues" evidence="9">
    <location>
        <begin position="1"/>
        <end position="21"/>
    </location>
</feature>
<feature type="domain" description="Casparian strip membrane protein" evidence="10">
    <location>
        <begin position="179"/>
        <end position="312"/>
    </location>
</feature>
<accession>A0AAP0MVZ9</accession>
<feature type="transmembrane region" description="Helical" evidence="8">
    <location>
        <begin position="258"/>
        <end position="281"/>
    </location>
</feature>
<organism evidence="11 12">
    <name type="scientific">Citrus x changshan-huyou</name>
    <dbReference type="NCBI Taxonomy" id="2935761"/>
    <lineage>
        <taxon>Eukaryota</taxon>
        <taxon>Viridiplantae</taxon>
        <taxon>Streptophyta</taxon>
        <taxon>Embryophyta</taxon>
        <taxon>Tracheophyta</taxon>
        <taxon>Spermatophyta</taxon>
        <taxon>Magnoliopsida</taxon>
        <taxon>eudicotyledons</taxon>
        <taxon>Gunneridae</taxon>
        <taxon>Pentapetalae</taxon>
        <taxon>rosids</taxon>
        <taxon>malvids</taxon>
        <taxon>Sapindales</taxon>
        <taxon>Rutaceae</taxon>
        <taxon>Aurantioideae</taxon>
        <taxon>Citrus</taxon>
    </lineage>
</organism>
<evidence type="ECO:0000256" key="5">
    <source>
        <dbReference type="ARBA" id="ARBA00022692"/>
    </source>
</evidence>
<feature type="transmembrane region" description="Helical" evidence="8">
    <location>
        <begin position="301"/>
        <end position="325"/>
    </location>
</feature>
<feature type="transmembrane region" description="Helical" evidence="8">
    <location>
        <begin position="184"/>
        <end position="204"/>
    </location>
</feature>
<evidence type="ECO:0000313" key="11">
    <source>
        <dbReference type="EMBL" id="KAK9221387.1"/>
    </source>
</evidence>
<evidence type="ECO:0000256" key="7">
    <source>
        <dbReference type="ARBA" id="ARBA00023136"/>
    </source>
</evidence>
<comment type="subunit">
    <text evidence="3 8">Homodimer and heterodimers.</text>
</comment>
<evidence type="ECO:0000256" key="8">
    <source>
        <dbReference type="RuleBase" id="RU361233"/>
    </source>
</evidence>
<evidence type="ECO:0000256" key="1">
    <source>
        <dbReference type="ARBA" id="ARBA00004651"/>
    </source>
</evidence>
<reference evidence="11 12" key="1">
    <citation type="submission" date="2024-05" db="EMBL/GenBank/DDBJ databases">
        <title>Haplotype-resolved chromosome-level genome assembly of Huyou (Citrus changshanensis).</title>
        <authorList>
            <person name="Miao C."/>
            <person name="Chen W."/>
            <person name="Wu Y."/>
            <person name="Wang L."/>
            <person name="Zhao S."/>
            <person name="Grierson D."/>
            <person name="Xu C."/>
            <person name="Chen K."/>
        </authorList>
    </citation>
    <scope>NUCLEOTIDE SEQUENCE [LARGE SCALE GENOMIC DNA]</scope>
    <source>
        <strain evidence="11">01-14</strain>
        <tissue evidence="11">Leaf</tissue>
    </source>
</reference>
<dbReference type="InterPro" id="IPR006702">
    <property type="entry name" value="CASP_dom"/>
</dbReference>
<dbReference type="Pfam" id="PF04535">
    <property type="entry name" value="CASP_dom"/>
    <property type="match status" value="1"/>
</dbReference>
<keyword evidence="4 8" id="KW-1003">Cell membrane</keyword>
<evidence type="ECO:0000313" key="12">
    <source>
        <dbReference type="Proteomes" id="UP001428341"/>
    </source>
</evidence>
<proteinExistence type="inferred from homology"/>
<evidence type="ECO:0000256" key="4">
    <source>
        <dbReference type="ARBA" id="ARBA00022475"/>
    </source>
</evidence>
<protein>
    <recommendedName>
        <fullName evidence="8">CASP-like protein</fullName>
    </recommendedName>
</protein>
<evidence type="ECO:0000256" key="3">
    <source>
        <dbReference type="ARBA" id="ARBA00011489"/>
    </source>
</evidence>